<keyword evidence="2" id="KW-0539">Nucleus</keyword>
<name>A0A8H3TRI8_9TREE</name>
<dbReference type="GO" id="GO:0005657">
    <property type="term" value="C:replication fork"/>
    <property type="evidence" value="ECO:0007669"/>
    <property type="project" value="TreeGrafter"/>
</dbReference>
<dbReference type="AlphaFoldDB" id="A0A8H3TRI8"/>
<dbReference type="OrthoDB" id="336321at2759"/>
<dbReference type="EMBL" id="BLZA01000013">
    <property type="protein sequence ID" value="GHJ85664.1"/>
    <property type="molecule type" value="Genomic_DNA"/>
</dbReference>
<dbReference type="PANTHER" id="PTHR46457">
    <property type="entry name" value="DNA REPAIR PROTEIN RAD51 HOMOLOG 4"/>
    <property type="match status" value="1"/>
</dbReference>
<dbReference type="GO" id="GO:0005524">
    <property type="term" value="F:ATP binding"/>
    <property type="evidence" value="ECO:0007669"/>
    <property type="project" value="InterPro"/>
</dbReference>
<comment type="subcellular location">
    <subcellularLocation>
        <location evidence="1">Nucleus</location>
    </subcellularLocation>
</comment>
<dbReference type="GO" id="GO:0007131">
    <property type="term" value="P:reciprocal meiotic recombination"/>
    <property type="evidence" value="ECO:0007669"/>
    <property type="project" value="TreeGrafter"/>
</dbReference>
<evidence type="ECO:0000313" key="4">
    <source>
        <dbReference type="EMBL" id="GHJ85664.1"/>
    </source>
</evidence>
<dbReference type="GO" id="GO:0005815">
    <property type="term" value="C:microtubule organizing center"/>
    <property type="evidence" value="ECO:0007669"/>
    <property type="project" value="TreeGrafter"/>
</dbReference>
<evidence type="ECO:0000256" key="1">
    <source>
        <dbReference type="ARBA" id="ARBA00004123"/>
    </source>
</evidence>
<dbReference type="InterPro" id="IPR027417">
    <property type="entry name" value="P-loop_NTPase"/>
</dbReference>
<evidence type="ECO:0000256" key="2">
    <source>
        <dbReference type="ARBA" id="ARBA00023242"/>
    </source>
</evidence>
<dbReference type="InterPro" id="IPR020588">
    <property type="entry name" value="RecA_ATP-bd"/>
</dbReference>
<dbReference type="PROSITE" id="PS50162">
    <property type="entry name" value="RECA_2"/>
    <property type="match status" value="1"/>
</dbReference>
<dbReference type="GO" id="GO:0042148">
    <property type="term" value="P:DNA strand invasion"/>
    <property type="evidence" value="ECO:0007669"/>
    <property type="project" value="TreeGrafter"/>
</dbReference>
<gene>
    <name evidence="4" type="ORF">NliqN6_2066</name>
</gene>
<accession>A0A8H3TRI8</accession>
<reference evidence="4" key="1">
    <citation type="submission" date="2020-07" db="EMBL/GenBank/DDBJ databases">
        <title>Draft Genome Sequence of a Deep-Sea Yeast, Naganishia (Cryptococcus) liquefaciens strain N6.</title>
        <authorList>
            <person name="Han Y.W."/>
            <person name="Kajitani R."/>
            <person name="Morimoto H."/>
            <person name="Parhat M."/>
            <person name="Tsubouchi H."/>
            <person name="Bakenova O."/>
            <person name="Ogata M."/>
            <person name="Argunhan B."/>
            <person name="Aoki R."/>
            <person name="Kajiwara S."/>
            <person name="Itoh T."/>
            <person name="Iwasaki H."/>
        </authorList>
    </citation>
    <scope>NUCLEOTIDE SEQUENCE</scope>
    <source>
        <strain evidence="4">N6</strain>
    </source>
</reference>
<proteinExistence type="predicted"/>
<keyword evidence="5" id="KW-1185">Reference proteome</keyword>
<feature type="domain" description="RecA family profile 1" evidence="3">
    <location>
        <begin position="102"/>
        <end position="291"/>
    </location>
</feature>
<organism evidence="4 5">
    <name type="scientific">Naganishia liquefaciens</name>
    <dbReference type="NCBI Taxonomy" id="104408"/>
    <lineage>
        <taxon>Eukaryota</taxon>
        <taxon>Fungi</taxon>
        <taxon>Dikarya</taxon>
        <taxon>Basidiomycota</taxon>
        <taxon>Agaricomycotina</taxon>
        <taxon>Tremellomycetes</taxon>
        <taxon>Filobasidiales</taxon>
        <taxon>Filobasidiaceae</taxon>
        <taxon>Naganishia</taxon>
    </lineage>
</organism>
<dbReference type="GO" id="GO:0140664">
    <property type="term" value="F:ATP-dependent DNA damage sensor activity"/>
    <property type="evidence" value="ECO:0007669"/>
    <property type="project" value="InterPro"/>
</dbReference>
<dbReference type="Gene3D" id="3.40.50.300">
    <property type="entry name" value="P-loop containing nucleotide triphosphate hydrolases"/>
    <property type="match status" value="1"/>
</dbReference>
<dbReference type="InterPro" id="IPR013632">
    <property type="entry name" value="Rad51_C"/>
</dbReference>
<dbReference type="GO" id="GO:0000400">
    <property type="term" value="F:four-way junction DNA binding"/>
    <property type="evidence" value="ECO:0007669"/>
    <property type="project" value="TreeGrafter"/>
</dbReference>
<dbReference type="GO" id="GO:0000724">
    <property type="term" value="P:double-strand break repair via homologous recombination"/>
    <property type="evidence" value="ECO:0007669"/>
    <property type="project" value="TreeGrafter"/>
</dbReference>
<dbReference type="SUPFAM" id="SSF52540">
    <property type="entry name" value="P-loop containing nucleoside triphosphate hydrolases"/>
    <property type="match status" value="1"/>
</dbReference>
<comment type="caution">
    <text evidence="4">The sequence shown here is derived from an EMBL/GenBank/DDBJ whole genome shotgun (WGS) entry which is preliminary data.</text>
</comment>
<dbReference type="GO" id="GO:0000723">
    <property type="term" value="P:telomere maintenance"/>
    <property type="evidence" value="ECO:0007669"/>
    <property type="project" value="TreeGrafter"/>
</dbReference>
<sequence>MRLNRVIHRLPKPLVPELEHLLVLLEGIGLRSTDQVAFTDQWDIFKLISELETDNRNSDVAFSFQAFSAAYDPLYEHCLSIEAATAVRGDQLLLAEEEKARDLHWDGTGLEGLDELLHGFSGTGIIEMTGKSEVGKTLLSLHVVLRHLSMDPSVTCTWIDTRASFSPKRAQDILRILSISDADSVLEGLHVVDCFDVDNLRSVLQQIDSSLAFEALAEVSFDSEAGPPPQLSDEKPGRPRIIVIDTLTNILAPILAASASQGQPEIHALMEGLQEMVRKYDLLTLVTQTPVTALPTFPLSAFSTTTVKPPLGTSFTYFPDISLLLQKSTDVFVMDSYERKMMGTRATKTTTGDLLERIGADQESRIVVEVIKNRSGPSGTWVMFHTDGIQLHDVTVA</sequence>
<dbReference type="PANTHER" id="PTHR46457:SF1">
    <property type="entry name" value="DNA REPAIR PROTEIN RAD51 HOMOLOG 4"/>
    <property type="match status" value="1"/>
</dbReference>
<dbReference type="Pfam" id="PF08423">
    <property type="entry name" value="Rad51"/>
    <property type="match status" value="1"/>
</dbReference>
<evidence type="ECO:0000313" key="5">
    <source>
        <dbReference type="Proteomes" id="UP000620104"/>
    </source>
</evidence>
<dbReference type="Proteomes" id="UP000620104">
    <property type="component" value="Unassembled WGS sequence"/>
</dbReference>
<dbReference type="InterPro" id="IPR051988">
    <property type="entry name" value="HRR_RAD51_Paralog"/>
</dbReference>
<evidence type="ECO:0000259" key="3">
    <source>
        <dbReference type="PROSITE" id="PS50162"/>
    </source>
</evidence>
<dbReference type="GO" id="GO:0033063">
    <property type="term" value="C:Rad51B-Rad51C-Rad51D-XRCC2 complex"/>
    <property type="evidence" value="ECO:0007669"/>
    <property type="project" value="TreeGrafter"/>
</dbReference>
<dbReference type="GO" id="GO:0003697">
    <property type="term" value="F:single-stranded DNA binding"/>
    <property type="evidence" value="ECO:0007669"/>
    <property type="project" value="TreeGrafter"/>
</dbReference>
<protein>
    <recommendedName>
        <fullName evidence="3">RecA family profile 1 domain-containing protein</fullName>
    </recommendedName>
</protein>